<proteinExistence type="predicted"/>
<feature type="region of interest" description="Disordered" evidence="1">
    <location>
        <begin position="95"/>
        <end position="136"/>
    </location>
</feature>
<protein>
    <submittedName>
        <fullName evidence="2">Uncharacterized protein</fullName>
    </submittedName>
</protein>
<organism evidence="2 3">
    <name type="scientific">Rhodotorula graminis (strain WP1)</name>
    <dbReference type="NCBI Taxonomy" id="578459"/>
    <lineage>
        <taxon>Eukaryota</taxon>
        <taxon>Fungi</taxon>
        <taxon>Dikarya</taxon>
        <taxon>Basidiomycota</taxon>
        <taxon>Pucciniomycotina</taxon>
        <taxon>Microbotryomycetes</taxon>
        <taxon>Sporidiobolales</taxon>
        <taxon>Sporidiobolaceae</taxon>
        <taxon>Rhodotorula</taxon>
    </lineage>
</organism>
<feature type="region of interest" description="Disordered" evidence="1">
    <location>
        <begin position="1"/>
        <end position="44"/>
    </location>
</feature>
<feature type="compositionally biased region" description="Basic residues" evidence="1">
    <location>
        <begin position="912"/>
        <end position="923"/>
    </location>
</feature>
<feature type="compositionally biased region" description="Low complexity" evidence="1">
    <location>
        <begin position="957"/>
        <end position="969"/>
    </location>
</feature>
<feature type="compositionally biased region" description="Low complexity" evidence="1">
    <location>
        <begin position="827"/>
        <end position="837"/>
    </location>
</feature>
<feature type="region of interest" description="Disordered" evidence="1">
    <location>
        <begin position="515"/>
        <end position="534"/>
    </location>
</feature>
<dbReference type="GeneID" id="28976701"/>
<feature type="compositionally biased region" description="Pro residues" evidence="1">
    <location>
        <begin position="1090"/>
        <end position="1107"/>
    </location>
</feature>
<feature type="compositionally biased region" description="Low complexity" evidence="1">
    <location>
        <begin position="1108"/>
        <end position="1137"/>
    </location>
</feature>
<feature type="compositionally biased region" description="Low complexity" evidence="1">
    <location>
        <begin position="1065"/>
        <end position="1089"/>
    </location>
</feature>
<feature type="region of interest" description="Disordered" evidence="1">
    <location>
        <begin position="586"/>
        <end position="613"/>
    </location>
</feature>
<evidence type="ECO:0000313" key="2">
    <source>
        <dbReference type="EMBL" id="KPV76218.1"/>
    </source>
</evidence>
<feature type="compositionally biased region" description="Polar residues" evidence="1">
    <location>
        <begin position="1031"/>
        <end position="1048"/>
    </location>
</feature>
<feature type="compositionally biased region" description="Polar residues" evidence="1">
    <location>
        <begin position="112"/>
        <end position="121"/>
    </location>
</feature>
<evidence type="ECO:0000313" key="3">
    <source>
        <dbReference type="Proteomes" id="UP000053890"/>
    </source>
</evidence>
<feature type="compositionally biased region" description="Basic and acidic residues" evidence="1">
    <location>
        <begin position="97"/>
        <end position="109"/>
    </location>
</feature>
<dbReference type="RefSeq" id="XP_018272267.1">
    <property type="nucleotide sequence ID" value="XM_018416253.1"/>
</dbReference>
<feature type="region of interest" description="Disordered" evidence="1">
    <location>
        <begin position="912"/>
        <end position="969"/>
    </location>
</feature>
<evidence type="ECO:0000256" key="1">
    <source>
        <dbReference type="SAM" id="MobiDB-lite"/>
    </source>
</evidence>
<feature type="region of interest" description="Disordered" evidence="1">
    <location>
        <begin position="480"/>
        <end position="505"/>
    </location>
</feature>
<accession>A0A194S661</accession>
<feature type="compositionally biased region" description="Polar residues" evidence="1">
    <location>
        <begin position="1138"/>
        <end position="1149"/>
    </location>
</feature>
<feature type="region of interest" description="Disordered" evidence="1">
    <location>
        <begin position="854"/>
        <end position="888"/>
    </location>
</feature>
<feature type="region of interest" description="Disordered" evidence="1">
    <location>
        <begin position="987"/>
        <end position="1201"/>
    </location>
</feature>
<feature type="compositionally biased region" description="Basic residues" evidence="1">
    <location>
        <begin position="1153"/>
        <end position="1163"/>
    </location>
</feature>
<keyword evidence="3" id="KW-1185">Reference proteome</keyword>
<feature type="region of interest" description="Disordered" evidence="1">
    <location>
        <begin position="827"/>
        <end position="846"/>
    </location>
</feature>
<dbReference type="OMA" id="GTPAIEK"/>
<name>A0A194S661_RHOGW</name>
<gene>
    <name evidence="2" type="ORF">RHOBADRAFT_52256</name>
</gene>
<feature type="region of interest" description="Disordered" evidence="1">
    <location>
        <begin position="309"/>
        <end position="358"/>
    </location>
</feature>
<feature type="compositionally biased region" description="Low complexity" evidence="1">
    <location>
        <begin position="331"/>
        <end position="347"/>
    </location>
</feature>
<dbReference type="OrthoDB" id="2529464at2759"/>
<reference evidence="2 3" key="1">
    <citation type="journal article" date="2015" name="Front. Microbiol.">
        <title>Genome sequence of the plant growth promoting endophytic yeast Rhodotorula graminis WP1.</title>
        <authorList>
            <person name="Firrincieli A."/>
            <person name="Otillar R."/>
            <person name="Salamov A."/>
            <person name="Schmutz J."/>
            <person name="Khan Z."/>
            <person name="Redman R.S."/>
            <person name="Fleck N.D."/>
            <person name="Lindquist E."/>
            <person name="Grigoriev I.V."/>
            <person name="Doty S.L."/>
        </authorList>
    </citation>
    <scope>NUCLEOTIDE SEQUENCE [LARGE SCALE GENOMIC DNA]</scope>
    <source>
        <strain evidence="2 3">WP1</strain>
    </source>
</reference>
<dbReference type="Proteomes" id="UP000053890">
    <property type="component" value="Unassembled WGS sequence"/>
</dbReference>
<dbReference type="AlphaFoldDB" id="A0A194S661"/>
<dbReference type="EMBL" id="KQ474076">
    <property type="protein sequence ID" value="KPV76218.1"/>
    <property type="molecule type" value="Genomic_DNA"/>
</dbReference>
<sequence length="1201" mass="120576">MSAPEPSPAFTIDYQPPGFYPPTPASEDLPTSPSFADPNDSQDQDALLARAALEPVTTLPSTLDTVEHAIAGAASGLLAKVGELAGVPAPEVDGLDDLTRNLEPHHDDDTAATGSPASAKTLTLAGDDSAPVDETHRPEFGLDAVRKEQDDLAASPAQQLVADAQDDDADGKHTGAKLAAGGAGALGGAALLAGAAGAKNEGNEVREPTVEDDAAERNGLVEPTHAQSTPTSAAPDYGTPAIEKEQAALAASPAQQLLRADTASSSTAIHRDEAALLAGAAGAKLGATHEVEEPAKAPVDVATDKAVEAGAGVPQSPHSEALEREISEPVAPLSSSTAAADSTSRPSLPTPHGSTTSFSADVLAAGDGIHTPTEAPGPAAGGFGMRGDGDIVATDHELDEGSARGIEGGDVVHNPAPALPALAVVGSAAALTQDVPKDFQPYTPPVAEPTQASVELQQAAAVPVPVTPAAELPPTADLARVDSRSTSHTVMPSTATGALDPSATSVPETLNAQNLDTTTPAVPSPAPAPASPGSEQIEMDEALDEGPVMEKRDKGKGKEVLGAAALGTAGVGAGVGMKELLDGDKQTNATTAHPDSLDDQRAFPTTPHMLDSTSPIVAADGAAPRALDPATAGHGQSGSAAVAGPTVAAGAQGMTPAMAELAHLSEPASGAHAPLTTEQPLVEQPISAAEYEDQKEAHREGDGHGVPLAAAGAGLAGIGAGAAGANLLARRNEPHAPIAVGAPSALSPVAAAPVAATPVQPETVEPVAAVQPVAAAAEPVVHEPVVEHPRAVEQQPSAAPVALAATPAVLAAGAAAPAAATIAAVDANEPQQQQQQQHPPLDNKRTPVSRFTEETFTPSATGAETPSSTRAVMGSPPTSAAATPLQSTTPTQSLFEAGILEKSPHMKIQTHKVDGHKRLHRKSLSGVVSPVGSISRRTGSGESPRGSPRQSVETERALPQQQQQLGAANAAVPGTVAVAGATPMLVGGGPQAGQVRRAPSAVNQEGRRDRMVNNMVGVQDPTIGGYDAPNSARSAPVSPTMNVAQVSPNAGGAQTYAGLPPTGSAAAVYAPGTGAGAPPRAAQQQQQYYAPPPSQQQPQFARPPPPQQQQQVIPPQHQHAVAQHPVAHQQQPHHAQQIPTHSATTTTVDSHGREHRKLQKKHAPAGAVGGVNGGAVAPGSTASSEEKKSGFLSRVFGGGSK</sequence>
<feature type="compositionally biased region" description="Polar residues" evidence="1">
    <location>
        <begin position="486"/>
        <end position="505"/>
    </location>
</feature>